<dbReference type="Gene3D" id="3.10.28.20">
    <property type="entry name" value="Acetamidase/Formamidase-like domains"/>
    <property type="match status" value="1"/>
</dbReference>
<gene>
    <name evidence="3" type="ORF">GCM10007878_09220</name>
</gene>
<proteinExistence type="predicted"/>
<sequence length="351" mass="38228">MLNKPYYFLTGLLLLSLSLVGCSGKQPKTSQVAAGNKQSISIQPEWVHNPPRRAGYAYGVASSEIYGSEARALETAKDKAKADLLASIRVEISSSTDYSKNATMQFQGDMTLQENLNQKISSKTPAVELSGIKTTETWVNEQGKETWALAELDTQAAARQLLTELAQLEERLLKRGALPDANKLDRVRYLKPSLQELVERQQLLQQLTFLGAATQADAARKQKVEQLEVEIAKLMASLSIQLQAVTSEAKALTPLLASALTDLGFNLVNSQPDLRLVLELKTSQVKRGNGLVYVDASSSGKINTAKNRTLHVINASTRAVSSEASVANNKAVTELAEKLADSLIESLYQNL</sequence>
<accession>A0ABQ5ZYS5</accession>
<feature type="signal peptide" evidence="1">
    <location>
        <begin position="1"/>
        <end position="21"/>
    </location>
</feature>
<organism evidence="3 4">
    <name type="scientific">Marinospirillum insulare</name>
    <dbReference type="NCBI Taxonomy" id="217169"/>
    <lineage>
        <taxon>Bacteria</taxon>
        <taxon>Pseudomonadati</taxon>
        <taxon>Pseudomonadota</taxon>
        <taxon>Gammaproteobacteria</taxon>
        <taxon>Oceanospirillales</taxon>
        <taxon>Oceanospirillaceae</taxon>
        <taxon>Marinospirillum</taxon>
    </lineage>
</organism>
<feature type="chain" id="PRO_5045831809" description="Lipoprotein LPP20-like domain-containing protein" evidence="1">
    <location>
        <begin position="22"/>
        <end position="351"/>
    </location>
</feature>
<dbReference type="Proteomes" id="UP001156682">
    <property type="component" value="Unassembled WGS sequence"/>
</dbReference>
<feature type="domain" description="Lipoprotein LPP20-like" evidence="2">
    <location>
        <begin position="44"/>
        <end position="153"/>
    </location>
</feature>
<evidence type="ECO:0000313" key="4">
    <source>
        <dbReference type="Proteomes" id="UP001156682"/>
    </source>
</evidence>
<reference evidence="4" key="1">
    <citation type="journal article" date="2019" name="Int. J. Syst. Evol. Microbiol.">
        <title>The Global Catalogue of Microorganisms (GCM) 10K type strain sequencing project: providing services to taxonomists for standard genome sequencing and annotation.</title>
        <authorList>
            <consortium name="The Broad Institute Genomics Platform"/>
            <consortium name="The Broad Institute Genome Sequencing Center for Infectious Disease"/>
            <person name="Wu L."/>
            <person name="Ma J."/>
        </authorList>
    </citation>
    <scope>NUCLEOTIDE SEQUENCE [LARGE SCALE GENOMIC DNA]</scope>
    <source>
        <strain evidence="4">NBRC 100033</strain>
    </source>
</reference>
<keyword evidence="4" id="KW-1185">Reference proteome</keyword>
<evidence type="ECO:0000256" key="1">
    <source>
        <dbReference type="SAM" id="SignalP"/>
    </source>
</evidence>
<evidence type="ECO:0000313" key="3">
    <source>
        <dbReference type="EMBL" id="GLR63487.1"/>
    </source>
</evidence>
<comment type="caution">
    <text evidence="3">The sequence shown here is derived from an EMBL/GenBank/DDBJ whole genome shotgun (WGS) entry which is preliminary data.</text>
</comment>
<keyword evidence="1" id="KW-0732">Signal</keyword>
<dbReference type="InterPro" id="IPR024952">
    <property type="entry name" value="LPP20-like_dom"/>
</dbReference>
<evidence type="ECO:0000259" key="2">
    <source>
        <dbReference type="Pfam" id="PF02169"/>
    </source>
</evidence>
<protein>
    <recommendedName>
        <fullName evidence="2">Lipoprotein LPP20-like domain-containing protein</fullName>
    </recommendedName>
</protein>
<dbReference type="RefSeq" id="WP_027849834.1">
    <property type="nucleotide sequence ID" value="NZ_BSOR01000016.1"/>
</dbReference>
<name>A0ABQ5ZYS5_9GAMM</name>
<dbReference type="Pfam" id="PF02169">
    <property type="entry name" value="LPP20"/>
    <property type="match status" value="1"/>
</dbReference>
<dbReference type="PROSITE" id="PS51257">
    <property type="entry name" value="PROKAR_LIPOPROTEIN"/>
    <property type="match status" value="1"/>
</dbReference>
<dbReference type="EMBL" id="BSOR01000016">
    <property type="protein sequence ID" value="GLR63487.1"/>
    <property type="molecule type" value="Genomic_DNA"/>
</dbReference>